<comment type="similarity">
    <text evidence="1 7">Belongs to the cytochrome P450 family.</text>
</comment>
<dbReference type="PANTHER" id="PTHR24291:SF50">
    <property type="entry name" value="BIFUNCTIONAL ALBAFLAVENONE MONOOXYGENASE_TERPENE SYNTHASE"/>
    <property type="match status" value="1"/>
</dbReference>
<dbReference type="PRINTS" id="PR00463">
    <property type="entry name" value="EP450I"/>
</dbReference>
<evidence type="ECO:0000313" key="9">
    <source>
        <dbReference type="EMBL" id="KAK7248188.1"/>
    </source>
</evidence>
<comment type="caution">
    <text evidence="9">The sequence shown here is derived from an EMBL/GenBank/DDBJ whole genome shotgun (WGS) entry which is preliminary data.</text>
</comment>
<keyword evidence="2 7" id="KW-0349">Heme</keyword>
<evidence type="ECO:0000313" key="10">
    <source>
        <dbReference type="Proteomes" id="UP001363151"/>
    </source>
</evidence>
<reference evidence="9 10" key="1">
    <citation type="submission" date="2024-03" db="EMBL/GenBank/DDBJ databases">
        <title>Aureococcus anophagefferens CCMP1851 and Kratosvirus quantuckense: Draft genome of a second virus-susceptible host strain in the model system.</title>
        <authorList>
            <person name="Chase E."/>
            <person name="Truchon A.R."/>
            <person name="Schepens W."/>
            <person name="Wilhelm S.W."/>
        </authorList>
    </citation>
    <scope>NUCLEOTIDE SEQUENCE [LARGE SCALE GENOMIC DNA]</scope>
    <source>
        <strain evidence="9 10">CCMP1851</strain>
    </source>
</reference>
<dbReference type="InterPro" id="IPR017972">
    <property type="entry name" value="Cyt_P450_CS"/>
</dbReference>
<protein>
    <submittedName>
        <fullName evidence="9">Cytochrome P450</fullName>
    </submittedName>
</protein>
<dbReference type="InterPro" id="IPR050196">
    <property type="entry name" value="Cytochrome_P450_Monoox"/>
</dbReference>
<proteinExistence type="inferred from homology"/>
<dbReference type="SUPFAM" id="SSF48264">
    <property type="entry name" value="Cytochrome P450"/>
    <property type="match status" value="1"/>
</dbReference>
<dbReference type="Pfam" id="PF00067">
    <property type="entry name" value="p450"/>
    <property type="match status" value="2"/>
</dbReference>
<evidence type="ECO:0000256" key="4">
    <source>
        <dbReference type="ARBA" id="ARBA00023002"/>
    </source>
</evidence>
<evidence type="ECO:0000256" key="2">
    <source>
        <dbReference type="ARBA" id="ARBA00022617"/>
    </source>
</evidence>
<name>A0ABR1G5G8_AURAN</name>
<keyword evidence="8" id="KW-0732">Signal</keyword>
<dbReference type="EMBL" id="JBBJCI010000119">
    <property type="protein sequence ID" value="KAK7248188.1"/>
    <property type="molecule type" value="Genomic_DNA"/>
</dbReference>
<keyword evidence="10" id="KW-1185">Reference proteome</keyword>
<evidence type="ECO:0000256" key="1">
    <source>
        <dbReference type="ARBA" id="ARBA00010617"/>
    </source>
</evidence>
<dbReference type="PROSITE" id="PS00086">
    <property type="entry name" value="CYTOCHROME_P450"/>
    <property type="match status" value="1"/>
</dbReference>
<feature type="signal peptide" evidence="8">
    <location>
        <begin position="1"/>
        <end position="27"/>
    </location>
</feature>
<gene>
    <name evidence="9" type="ORF">SO694_00081123</name>
</gene>
<dbReference type="InterPro" id="IPR036396">
    <property type="entry name" value="Cyt_P450_sf"/>
</dbReference>
<evidence type="ECO:0000256" key="3">
    <source>
        <dbReference type="ARBA" id="ARBA00022723"/>
    </source>
</evidence>
<accession>A0ABR1G5G8</accession>
<evidence type="ECO:0000256" key="6">
    <source>
        <dbReference type="ARBA" id="ARBA00023033"/>
    </source>
</evidence>
<dbReference type="Proteomes" id="UP001363151">
    <property type="component" value="Unassembled WGS sequence"/>
</dbReference>
<evidence type="ECO:0000256" key="7">
    <source>
        <dbReference type="RuleBase" id="RU000461"/>
    </source>
</evidence>
<keyword evidence="3 7" id="KW-0479">Metal-binding</keyword>
<evidence type="ECO:0000256" key="8">
    <source>
        <dbReference type="SAM" id="SignalP"/>
    </source>
</evidence>
<organism evidence="9 10">
    <name type="scientific">Aureococcus anophagefferens</name>
    <name type="common">Harmful bloom alga</name>
    <dbReference type="NCBI Taxonomy" id="44056"/>
    <lineage>
        <taxon>Eukaryota</taxon>
        <taxon>Sar</taxon>
        <taxon>Stramenopiles</taxon>
        <taxon>Ochrophyta</taxon>
        <taxon>Pelagophyceae</taxon>
        <taxon>Pelagomonadales</taxon>
        <taxon>Pelagomonadaceae</taxon>
        <taxon>Aureococcus</taxon>
    </lineage>
</organism>
<dbReference type="InterPro" id="IPR001128">
    <property type="entry name" value="Cyt_P450"/>
</dbReference>
<keyword evidence="6 7" id="KW-0503">Monooxygenase</keyword>
<dbReference type="PRINTS" id="PR00385">
    <property type="entry name" value="P450"/>
</dbReference>
<keyword evidence="5 7" id="KW-0408">Iron</keyword>
<sequence length="626" mass="69179">MDATGRRFWRVAAVAAAASAFVAPGPAVCRPSTVRRVIEEGERVAAGDLSGADESMLYNVKGPKKSGDDEGLPWWWDGFWALPFTKAGAAGSELVLGDTMRIFKGNIEQIYGDAPSFDGAPLAEGDISGLADGTLYLGLHEYSQRFGPVYKLCFGPKSFIVVSDHAVAKHVLRENNGGYNKGVLAEILEDIMGKGLIPADPVTWKARRRAIVPAFHKRWLARMLTMFADETELLNAELPLGEPVDLEERFGSLALDIIGSAVFNYDFDSVREPSRVVKAAIDTLREAEHRSMTPAPYWKIPGAMQVVPRQRAFTENMDLLNGELNKAIAAALADRVEEATEELERRDYATMENPSLLRFLVDQRGEEATSTQLRDDLMTMLIAGHETTASALTWCLFELAQNRPLLEELRAELDAKLPGGRPPRTLDEVRAVELTRLTVAESLRMYPQPPLLIRRAVDDDAVPTVQLPDTDELDASGLRARAVDVKVPRACDMFIAIYSLHRNPRYWKNPDSFDPKRWLEKYANPDEPTWAGYDPAKWKAGDGMGSLYPTETSADFAYLPFGGGARKCVGDQFAMMEATVALAGFLQRFDFDFAGPTDTPDKVGTNTGATIHTRNGLWMTVTERAK</sequence>
<keyword evidence="4 7" id="KW-0560">Oxidoreductase</keyword>
<evidence type="ECO:0000256" key="5">
    <source>
        <dbReference type="ARBA" id="ARBA00023004"/>
    </source>
</evidence>
<feature type="chain" id="PRO_5045208212" evidence="8">
    <location>
        <begin position="28"/>
        <end position="626"/>
    </location>
</feature>
<dbReference type="PANTHER" id="PTHR24291">
    <property type="entry name" value="CYTOCHROME P450 FAMILY 4"/>
    <property type="match status" value="1"/>
</dbReference>
<dbReference type="InterPro" id="IPR002401">
    <property type="entry name" value="Cyt_P450_E_grp-I"/>
</dbReference>
<dbReference type="Gene3D" id="1.10.630.10">
    <property type="entry name" value="Cytochrome P450"/>
    <property type="match status" value="1"/>
</dbReference>